<dbReference type="CDD" id="cd17321">
    <property type="entry name" value="MFS_MMR_MDR_like"/>
    <property type="match status" value="1"/>
</dbReference>
<evidence type="ECO:0000313" key="9">
    <source>
        <dbReference type="Proteomes" id="UP000194946"/>
    </source>
</evidence>
<evidence type="ECO:0000256" key="5">
    <source>
        <dbReference type="ARBA" id="ARBA00023136"/>
    </source>
</evidence>
<dbReference type="GO" id="GO:0016020">
    <property type="term" value="C:membrane"/>
    <property type="evidence" value="ECO:0007669"/>
    <property type="project" value="UniProtKB-SubCell"/>
</dbReference>
<keyword evidence="3 6" id="KW-0812">Transmembrane</keyword>
<feature type="transmembrane region" description="Helical" evidence="6">
    <location>
        <begin position="340"/>
        <end position="364"/>
    </location>
</feature>
<dbReference type="GO" id="GO:0022857">
    <property type="term" value="F:transmembrane transporter activity"/>
    <property type="evidence" value="ECO:0007669"/>
    <property type="project" value="InterPro"/>
</dbReference>
<feature type="transmembrane region" description="Helical" evidence="6">
    <location>
        <begin position="61"/>
        <end position="80"/>
    </location>
</feature>
<feature type="transmembrane region" description="Helical" evidence="6">
    <location>
        <begin position="212"/>
        <end position="230"/>
    </location>
</feature>
<dbReference type="AlphaFoldDB" id="A0A251ZTR8"/>
<feature type="transmembrane region" description="Helical" evidence="6">
    <location>
        <begin position="286"/>
        <end position="307"/>
    </location>
</feature>
<dbReference type="PROSITE" id="PS50850">
    <property type="entry name" value="MFS"/>
    <property type="match status" value="1"/>
</dbReference>
<feature type="transmembrane region" description="Helical" evidence="6">
    <location>
        <begin position="119"/>
        <end position="144"/>
    </location>
</feature>
<dbReference type="PRINTS" id="PR01036">
    <property type="entry name" value="TCRTETB"/>
</dbReference>
<organism evidence="8 9">
    <name type="scientific">Commensalibacter intestini</name>
    <dbReference type="NCBI Taxonomy" id="479936"/>
    <lineage>
        <taxon>Bacteria</taxon>
        <taxon>Pseudomonadati</taxon>
        <taxon>Pseudomonadota</taxon>
        <taxon>Alphaproteobacteria</taxon>
        <taxon>Acetobacterales</taxon>
        <taxon>Acetobacteraceae</taxon>
    </lineage>
</organism>
<dbReference type="EMBL" id="JOPB01000008">
    <property type="protein sequence ID" value="OUI78057.1"/>
    <property type="molecule type" value="Genomic_DNA"/>
</dbReference>
<feature type="transmembrane region" description="Helical" evidence="6">
    <location>
        <begin position="314"/>
        <end position="334"/>
    </location>
</feature>
<gene>
    <name evidence="8" type="ORF">HK18_10965</name>
</gene>
<name>A0A251ZTR8_9PROT</name>
<keyword evidence="9" id="KW-1185">Reference proteome</keyword>
<dbReference type="Proteomes" id="UP000194946">
    <property type="component" value="Unassembled WGS sequence"/>
</dbReference>
<dbReference type="PANTHER" id="PTHR42718:SF9">
    <property type="entry name" value="MAJOR FACILITATOR SUPERFAMILY MULTIDRUG TRANSPORTER MFSC"/>
    <property type="match status" value="1"/>
</dbReference>
<keyword evidence="5 6" id="KW-0472">Membrane</keyword>
<dbReference type="Gene3D" id="1.20.1250.20">
    <property type="entry name" value="MFS general substrate transporter like domains"/>
    <property type="match status" value="1"/>
</dbReference>
<evidence type="ECO:0000256" key="1">
    <source>
        <dbReference type="ARBA" id="ARBA00004141"/>
    </source>
</evidence>
<feature type="domain" description="Major facilitator superfamily (MFS) profile" evidence="7">
    <location>
        <begin position="1"/>
        <end position="438"/>
    </location>
</feature>
<evidence type="ECO:0000313" key="8">
    <source>
        <dbReference type="EMBL" id="OUI78057.1"/>
    </source>
</evidence>
<reference evidence="9" key="1">
    <citation type="submission" date="2014-06" db="EMBL/GenBank/DDBJ databases">
        <authorList>
            <person name="Winans N.J."/>
            <person name="Newell P.D."/>
            <person name="Douglas A.E."/>
        </authorList>
    </citation>
    <scope>NUCLEOTIDE SEQUENCE [LARGE SCALE GENOMIC DNA]</scope>
    <source>
        <strain evidence="9">DmL_052</strain>
    </source>
</reference>
<dbReference type="InterPro" id="IPR020846">
    <property type="entry name" value="MFS_dom"/>
</dbReference>
<dbReference type="InterPro" id="IPR036259">
    <property type="entry name" value="MFS_trans_sf"/>
</dbReference>
<proteinExistence type="predicted"/>
<evidence type="ECO:0000256" key="4">
    <source>
        <dbReference type="ARBA" id="ARBA00022989"/>
    </source>
</evidence>
<dbReference type="Pfam" id="PF07690">
    <property type="entry name" value="MFS_1"/>
    <property type="match status" value="1"/>
</dbReference>
<feature type="transmembrane region" description="Helical" evidence="6">
    <location>
        <begin position="150"/>
        <end position="169"/>
    </location>
</feature>
<dbReference type="SUPFAM" id="SSF103473">
    <property type="entry name" value="MFS general substrate transporter"/>
    <property type="match status" value="1"/>
</dbReference>
<evidence type="ECO:0000256" key="3">
    <source>
        <dbReference type="ARBA" id="ARBA00022692"/>
    </source>
</evidence>
<dbReference type="PANTHER" id="PTHR42718">
    <property type="entry name" value="MAJOR FACILITATOR SUPERFAMILY MULTIDRUG TRANSPORTER MFSC"/>
    <property type="match status" value="1"/>
</dbReference>
<evidence type="ECO:0000256" key="6">
    <source>
        <dbReference type="SAM" id="Phobius"/>
    </source>
</evidence>
<sequence>MAVLIVQIDATAVNISLPSIAKELHASTSQLQWIVDAYLMVLASLLMLSGSLADRFGQRRMFAIGISIFGLGSLLCALSTSPNMLILMRGLQAIGGSSMGPIALSIISKVFTDKKEKAFAIGMWGTVLGVGMGLGPIVGGFVVADYSWQGIFLLNIPIVIIAVPLIHKVIPLFDDKQVRSIDVLGQILAIIFIGSLTLTIIHCGEMGLSDPIVKVAGVIALISGFVFLYVEKRVKEPLLEITFFKSIPFSIATFIGLIEFFSYAGFVFVASLYLQDYRLIPPLEAGLLMLPLAAANMVFAPLSGLAVGRWGTRLPMMAGGTSLIIGAVLLIIEVDIPELYFLLAAWFVGMAMGMANSSITVIAVTGMPNHRAGVAGATAATARQFGQSLGVAVLGALLNGRMHAGYPFTHAATAGWYLLLALGILMVVLSWITGMAFAQRSAQRVQATF</sequence>
<evidence type="ECO:0000259" key="7">
    <source>
        <dbReference type="PROSITE" id="PS50850"/>
    </source>
</evidence>
<feature type="transmembrane region" description="Helical" evidence="6">
    <location>
        <begin position="385"/>
        <end position="404"/>
    </location>
</feature>
<keyword evidence="4 6" id="KW-1133">Transmembrane helix</keyword>
<evidence type="ECO:0000256" key="2">
    <source>
        <dbReference type="ARBA" id="ARBA00022448"/>
    </source>
</evidence>
<feature type="transmembrane region" description="Helical" evidence="6">
    <location>
        <begin position="181"/>
        <end position="200"/>
    </location>
</feature>
<feature type="transmembrane region" description="Helical" evidence="6">
    <location>
        <begin position="416"/>
        <end position="438"/>
    </location>
</feature>
<feature type="transmembrane region" description="Helical" evidence="6">
    <location>
        <begin position="251"/>
        <end position="274"/>
    </location>
</feature>
<accession>A0A251ZTR8</accession>
<feature type="transmembrane region" description="Helical" evidence="6">
    <location>
        <begin position="31"/>
        <end position="49"/>
    </location>
</feature>
<protein>
    <submittedName>
        <fullName evidence="8">MFS transporter</fullName>
    </submittedName>
</protein>
<comment type="subcellular location">
    <subcellularLocation>
        <location evidence="1">Membrane</location>
        <topology evidence="1">Multi-pass membrane protein</topology>
    </subcellularLocation>
</comment>
<keyword evidence="2" id="KW-0813">Transport</keyword>
<comment type="caution">
    <text evidence="8">The sequence shown here is derived from an EMBL/GenBank/DDBJ whole genome shotgun (WGS) entry which is preliminary data.</text>
</comment>
<dbReference type="InterPro" id="IPR011701">
    <property type="entry name" value="MFS"/>
</dbReference>
<feature type="transmembrane region" description="Helical" evidence="6">
    <location>
        <begin position="86"/>
        <end position="107"/>
    </location>
</feature>
<dbReference type="Gene3D" id="1.20.1720.10">
    <property type="entry name" value="Multidrug resistance protein D"/>
    <property type="match status" value="1"/>
</dbReference>